<protein>
    <recommendedName>
        <fullName evidence="10">Sister chromatid cohesion protein SCC4</fullName>
    </recommendedName>
</protein>
<comment type="subcellular location">
    <subcellularLocation>
        <location evidence="1">Nucleus</location>
    </subcellularLocation>
</comment>
<keyword evidence="9" id="KW-1185">Reference proteome</keyword>
<keyword evidence="3" id="KW-0132">Cell division</keyword>
<dbReference type="InterPro" id="IPR019440">
    <property type="entry name" value="MAU2"/>
</dbReference>
<evidence type="ECO:0000256" key="1">
    <source>
        <dbReference type="ARBA" id="ARBA00004123"/>
    </source>
</evidence>
<dbReference type="PANTHER" id="PTHR21394">
    <property type="entry name" value="MAU2 CHROMATID COHESION FACTOR HOMOLOG"/>
    <property type="match status" value="1"/>
</dbReference>
<keyword evidence="7" id="KW-0131">Cell cycle</keyword>
<dbReference type="InterPro" id="IPR011990">
    <property type="entry name" value="TPR-like_helical_dom_sf"/>
</dbReference>
<evidence type="ECO:0000256" key="2">
    <source>
        <dbReference type="ARBA" id="ARBA00008585"/>
    </source>
</evidence>
<accession>A0ABR0WC36</accession>
<reference evidence="8 9" key="1">
    <citation type="journal article" date="2021" name="Comput. Struct. Biotechnol. J.">
        <title>De novo genome assembly of the potent medicinal plant Rehmannia glutinosa using nanopore technology.</title>
        <authorList>
            <person name="Ma L."/>
            <person name="Dong C."/>
            <person name="Song C."/>
            <person name="Wang X."/>
            <person name="Zheng X."/>
            <person name="Niu Y."/>
            <person name="Chen S."/>
            <person name="Feng W."/>
        </authorList>
    </citation>
    <scope>NUCLEOTIDE SEQUENCE [LARGE SCALE GENOMIC DNA]</scope>
    <source>
        <strain evidence="8">DH-2019</strain>
    </source>
</reference>
<dbReference type="Proteomes" id="UP001318860">
    <property type="component" value="Unassembled WGS sequence"/>
</dbReference>
<name>A0ABR0WC36_REHGL</name>
<sequence length="739" mass="83187">MDLDLVQQLLLKSIPSCFELKCRAYSLLSQCYHLVGAIPLQKQILNKGLELSAISGDGEIMVLQLQLSACECADNRGRLPWVNFVIATRTFLCNGDVLSRIADVFATSILHVRVMQWESTSLVEESVNRCNMIWESIEPDKSCVDAMQSEYYFKSSIESMQGVKVLVSLMYMVSLFRMWLFTKGNFGSRQHCVGLLFYHELLQLFYLLRICDYKTAGQHIDKLDAVMKSDLQRMQHIQDLTNELDALNHSLSRTDLNYKDRAALAEKQTKLEEQLSNYAGNSSTGKAPLEPAYFGNVKRAWADKLELAPPPIDGEWLPKSAVYALVDLMVVVFSRPKGLFKDCQKRIQSGLQIIQACHSSQRADHPATEGTSLYFFRCLEELVQLGITEGIKEVELQHSAIWMAGVYLMLLMQFLENKVAIDLTRTEFVEAQEALVQMGNWFVRFPTILQACESIIEVLRGQYAHSVGCYDEAAFHFLEASKLTQSKSMQAMSHIYAAISYICIGDAESSAKAVDLIGPILGVIDSFVGVGEDLCLIYLRFSTHETRESARSQASKGPKPMEKEDKTIRLATGLQSTHTYLGNLQLVSQYLTVLGNLALALHDTGQAREILRSALTLARKLNDIPTQNWVLSNMTVLYQQSAEKGSEMENLEYQKRKVDDLQQRLALARSSVHHNQLIDKVKLQVHQLNEHDMKRAIAGPSKRVDLDIPESVGLSTPQPIRSSARLMDLDIGRLGKRKV</sequence>
<evidence type="ECO:0000256" key="7">
    <source>
        <dbReference type="ARBA" id="ARBA00023306"/>
    </source>
</evidence>
<keyword evidence="5" id="KW-0159">Chromosome partition</keyword>
<keyword evidence="6" id="KW-0539">Nucleus</keyword>
<comment type="caution">
    <text evidence="8">The sequence shown here is derived from an EMBL/GenBank/DDBJ whole genome shotgun (WGS) entry which is preliminary data.</text>
</comment>
<keyword evidence="4" id="KW-0498">Mitosis</keyword>
<evidence type="ECO:0000313" key="9">
    <source>
        <dbReference type="Proteomes" id="UP001318860"/>
    </source>
</evidence>
<evidence type="ECO:0000256" key="3">
    <source>
        <dbReference type="ARBA" id="ARBA00022618"/>
    </source>
</evidence>
<organism evidence="8 9">
    <name type="scientific">Rehmannia glutinosa</name>
    <name type="common">Chinese foxglove</name>
    <dbReference type="NCBI Taxonomy" id="99300"/>
    <lineage>
        <taxon>Eukaryota</taxon>
        <taxon>Viridiplantae</taxon>
        <taxon>Streptophyta</taxon>
        <taxon>Embryophyta</taxon>
        <taxon>Tracheophyta</taxon>
        <taxon>Spermatophyta</taxon>
        <taxon>Magnoliopsida</taxon>
        <taxon>eudicotyledons</taxon>
        <taxon>Gunneridae</taxon>
        <taxon>Pentapetalae</taxon>
        <taxon>asterids</taxon>
        <taxon>lamiids</taxon>
        <taxon>Lamiales</taxon>
        <taxon>Orobanchaceae</taxon>
        <taxon>Rehmannieae</taxon>
        <taxon>Rehmannia</taxon>
    </lineage>
</organism>
<comment type="similarity">
    <text evidence="2">Belongs to the SCC4/mau-2 family.</text>
</comment>
<dbReference type="Gene3D" id="1.25.40.10">
    <property type="entry name" value="Tetratricopeptide repeat domain"/>
    <property type="match status" value="1"/>
</dbReference>
<dbReference type="EMBL" id="JABTTQ020000012">
    <property type="protein sequence ID" value="KAK6145193.1"/>
    <property type="molecule type" value="Genomic_DNA"/>
</dbReference>
<evidence type="ECO:0000256" key="5">
    <source>
        <dbReference type="ARBA" id="ARBA00022829"/>
    </source>
</evidence>
<evidence type="ECO:0000313" key="8">
    <source>
        <dbReference type="EMBL" id="KAK6145193.1"/>
    </source>
</evidence>
<evidence type="ECO:0000256" key="4">
    <source>
        <dbReference type="ARBA" id="ARBA00022776"/>
    </source>
</evidence>
<evidence type="ECO:0008006" key="10">
    <source>
        <dbReference type="Google" id="ProtNLM"/>
    </source>
</evidence>
<evidence type="ECO:0000256" key="6">
    <source>
        <dbReference type="ARBA" id="ARBA00023242"/>
    </source>
</evidence>
<proteinExistence type="inferred from homology"/>
<gene>
    <name evidence="8" type="ORF">DH2020_022013</name>
</gene>